<dbReference type="InterPro" id="IPR004087">
    <property type="entry name" value="KH_dom"/>
</dbReference>
<keyword evidence="1" id="KW-0863">Zinc-finger</keyword>
<protein>
    <submittedName>
        <fullName evidence="4">Splicing factor 1</fullName>
    </submittedName>
</protein>
<evidence type="ECO:0000256" key="1">
    <source>
        <dbReference type="ARBA" id="ARBA00022771"/>
    </source>
</evidence>
<reference evidence="4 5" key="1">
    <citation type="submission" date="2024-04" db="EMBL/GenBank/DDBJ databases">
        <title>Tritrichomonas musculus Genome.</title>
        <authorList>
            <person name="Alves-Ferreira E."/>
            <person name="Grigg M."/>
            <person name="Lorenzi H."/>
            <person name="Galac M."/>
        </authorList>
    </citation>
    <scope>NUCLEOTIDE SEQUENCE [LARGE SCALE GENOMIC DNA]</scope>
    <source>
        <strain evidence="4 5">EAF2021</strain>
    </source>
</reference>
<evidence type="ECO:0000256" key="2">
    <source>
        <dbReference type="ARBA" id="ARBA00022833"/>
    </source>
</evidence>
<dbReference type="Pfam" id="PF00013">
    <property type="entry name" value="KH_1"/>
    <property type="match status" value="1"/>
</dbReference>
<dbReference type="InterPro" id="IPR004088">
    <property type="entry name" value="KH_dom_type_1"/>
</dbReference>
<dbReference type="Gene3D" id="3.30.1370.10">
    <property type="entry name" value="K Homology domain, type 1"/>
    <property type="match status" value="1"/>
</dbReference>
<evidence type="ECO:0000259" key="3">
    <source>
        <dbReference type="SMART" id="SM00322"/>
    </source>
</evidence>
<proteinExistence type="predicted"/>
<keyword evidence="1" id="KW-0479">Metal-binding</keyword>
<name>A0ABR2KHH1_9EUKA</name>
<feature type="domain" description="K Homology" evidence="3">
    <location>
        <begin position="129"/>
        <end position="209"/>
    </location>
</feature>
<gene>
    <name evidence="4" type="ORF">M9Y10_034616</name>
</gene>
<keyword evidence="5" id="KW-1185">Reference proteome</keyword>
<dbReference type="Proteomes" id="UP001470230">
    <property type="component" value="Unassembled WGS sequence"/>
</dbReference>
<organism evidence="4 5">
    <name type="scientific">Tritrichomonas musculus</name>
    <dbReference type="NCBI Taxonomy" id="1915356"/>
    <lineage>
        <taxon>Eukaryota</taxon>
        <taxon>Metamonada</taxon>
        <taxon>Parabasalia</taxon>
        <taxon>Tritrichomonadida</taxon>
        <taxon>Tritrichomonadidae</taxon>
        <taxon>Tritrichomonas</taxon>
    </lineage>
</organism>
<evidence type="ECO:0000313" key="5">
    <source>
        <dbReference type="Proteomes" id="UP001470230"/>
    </source>
</evidence>
<dbReference type="Pfam" id="PF16275">
    <property type="entry name" value="SF1-HH"/>
    <property type="match status" value="1"/>
</dbReference>
<dbReference type="InterPro" id="IPR032570">
    <property type="entry name" value="SF1-HH"/>
</dbReference>
<dbReference type="SMART" id="SM00322">
    <property type="entry name" value="KH"/>
    <property type="match status" value="1"/>
</dbReference>
<comment type="caution">
    <text evidence="4">The sequence shown here is derived from an EMBL/GenBank/DDBJ whole genome shotgun (WGS) entry which is preliminary data.</text>
</comment>
<dbReference type="SUPFAM" id="SSF54791">
    <property type="entry name" value="Eukaryotic type KH-domain (KH-domain type I)"/>
    <property type="match status" value="1"/>
</dbReference>
<dbReference type="InterPro" id="IPR036612">
    <property type="entry name" value="KH_dom_type_1_sf"/>
</dbReference>
<accession>A0ABR2KHH1</accession>
<dbReference type="EMBL" id="JAPFFF010000005">
    <property type="protein sequence ID" value="KAK8889862.1"/>
    <property type="molecule type" value="Genomic_DNA"/>
</dbReference>
<keyword evidence="2" id="KW-0862">Zinc</keyword>
<sequence length="313" mass="35662">MLGFGVPDITPQAVVQKPKKTKWDKSQMKTVMPNIACILPPDLDPEALHAFLLRFQLEEVEYKLSHLEDEKSNVNYGENSLLSVDNKLQLPPDVIARDNLVSERRRTIESIEEIFPAFRPPLSILLTLQKAVRRMDLTSPQQFSLILGPRAQTLKGLERDYNVHISIRASLLKKDENPEEKTDYGHVIVIGNNEDDVARCMEKIESILSTEEEFIPEEIMEVNVDDYSLSFDPTIETVPWDEPKFNLYNESKRQAEGAFKGAIQDLLNDINGTGRDEDYESGERQTLLNPFYIDLSRQDISCTLTEPLPPGSM</sequence>
<evidence type="ECO:0000313" key="4">
    <source>
        <dbReference type="EMBL" id="KAK8889862.1"/>
    </source>
</evidence>